<reference evidence="3 4" key="1">
    <citation type="journal article" date="2018" name="PLoS Genet.">
        <title>Population sequencing reveals clonal diversity and ancestral inbreeding in the grapevine cultivar Chardonnay.</title>
        <authorList>
            <person name="Roach M.J."/>
            <person name="Johnson D.L."/>
            <person name="Bohlmann J."/>
            <person name="van Vuuren H.J."/>
            <person name="Jones S.J."/>
            <person name="Pretorius I.S."/>
            <person name="Schmidt S.A."/>
            <person name="Borneman A.R."/>
        </authorList>
    </citation>
    <scope>NUCLEOTIDE SEQUENCE [LARGE SCALE GENOMIC DNA]</scope>
    <source>
        <strain evidence="4">cv. Chardonnay</strain>
        <tissue evidence="3">Leaf</tissue>
    </source>
</reference>
<organism evidence="3 4">
    <name type="scientific">Vitis vinifera</name>
    <name type="common">Grape</name>
    <dbReference type="NCBI Taxonomy" id="29760"/>
    <lineage>
        <taxon>Eukaryota</taxon>
        <taxon>Viridiplantae</taxon>
        <taxon>Streptophyta</taxon>
        <taxon>Embryophyta</taxon>
        <taxon>Tracheophyta</taxon>
        <taxon>Spermatophyta</taxon>
        <taxon>Magnoliopsida</taxon>
        <taxon>eudicotyledons</taxon>
        <taxon>Gunneridae</taxon>
        <taxon>Pentapetalae</taxon>
        <taxon>rosids</taxon>
        <taxon>Vitales</taxon>
        <taxon>Vitaceae</taxon>
        <taxon>Viteae</taxon>
        <taxon>Vitis</taxon>
    </lineage>
</organism>
<protein>
    <submittedName>
        <fullName evidence="3">Uncharacterized protein</fullName>
    </submittedName>
</protein>
<accession>A0A438IK40</accession>
<keyword evidence="2" id="KW-1133">Transmembrane helix</keyword>
<feature type="transmembrane region" description="Helical" evidence="2">
    <location>
        <begin position="266"/>
        <end position="285"/>
    </location>
</feature>
<dbReference type="PANTHER" id="PTHR33625">
    <property type="entry name" value="OS08G0179900 PROTEIN"/>
    <property type="match status" value="1"/>
</dbReference>
<feature type="region of interest" description="Disordered" evidence="1">
    <location>
        <begin position="12"/>
        <end position="43"/>
    </location>
</feature>
<evidence type="ECO:0000313" key="4">
    <source>
        <dbReference type="Proteomes" id="UP000288805"/>
    </source>
</evidence>
<dbReference type="AlphaFoldDB" id="A0A438IK40"/>
<evidence type="ECO:0000256" key="2">
    <source>
        <dbReference type="SAM" id="Phobius"/>
    </source>
</evidence>
<evidence type="ECO:0000313" key="3">
    <source>
        <dbReference type="EMBL" id="RVW97099.1"/>
    </source>
</evidence>
<proteinExistence type="predicted"/>
<dbReference type="EMBL" id="QGNW01000103">
    <property type="protein sequence ID" value="RVW97099.1"/>
    <property type="molecule type" value="Genomic_DNA"/>
</dbReference>
<keyword evidence="2" id="KW-0812">Transmembrane</keyword>
<comment type="caution">
    <text evidence="3">The sequence shown here is derived from an EMBL/GenBank/DDBJ whole genome shotgun (WGS) entry which is preliminary data.</text>
</comment>
<dbReference type="PANTHER" id="PTHR33625:SF2">
    <property type="entry name" value="POST-SET DOMAIN-CONTAINING PROTEIN"/>
    <property type="match status" value="1"/>
</dbReference>
<keyword evidence="2" id="KW-0472">Membrane</keyword>
<name>A0A438IK40_VITVI</name>
<sequence>MGGGAMIRTVTAAVGAAPSTPRRTTTTTSNNLPTLPSSSSSNSRFLASGNFTAPFRRHCANRLCHGGVCRCEYVGGRQGERANESFINRVFGPTPSRFEVENAIAALQSVLHGISSSGSESDKRIMETQRYGRIYEAFGLLQTDPSVQVPFNTLEGFIGGLYLTLNLLERMVMSLSSDKAVWDAILNNKMVRKLQEPLCTAEEESSQSSSEEPDLATYILRWILEITKAKIMELVEKFQSLVNEVLRSSEREGSTTETTDQLDEKIMSSTFLAIVILLIVVVARAQSA</sequence>
<dbReference type="Proteomes" id="UP000288805">
    <property type="component" value="Unassembled WGS sequence"/>
</dbReference>
<feature type="compositionally biased region" description="Low complexity" evidence="1">
    <location>
        <begin position="19"/>
        <end position="43"/>
    </location>
</feature>
<evidence type="ECO:0000256" key="1">
    <source>
        <dbReference type="SAM" id="MobiDB-lite"/>
    </source>
</evidence>
<gene>
    <name evidence="3" type="ORF">CK203_030059</name>
</gene>